<evidence type="ECO:0000259" key="4">
    <source>
        <dbReference type="Pfam" id="PF08241"/>
    </source>
</evidence>
<name>A0ABN2LTN2_9ACTN</name>
<evidence type="ECO:0000256" key="3">
    <source>
        <dbReference type="ARBA" id="ARBA00022691"/>
    </source>
</evidence>
<keyword evidence="1" id="KW-0489">Methyltransferase</keyword>
<evidence type="ECO:0000256" key="1">
    <source>
        <dbReference type="ARBA" id="ARBA00022603"/>
    </source>
</evidence>
<dbReference type="SUPFAM" id="SSF53335">
    <property type="entry name" value="S-adenosyl-L-methionine-dependent methyltransferases"/>
    <property type="match status" value="1"/>
</dbReference>
<dbReference type="EMBL" id="BAAALT010000053">
    <property type="protein sequence ID" value="GAA1798744.1"/>
    <property type="molecule type" value="Genomic_DNA"/>
</dbReference>
<dbReference type="Pfam" id="PF08241">
    <property type="entry name" value="Methyltransf_11"/>
    <property type="match status" value="1"/>
</dbReference>
<keyword evidence="6" id="KW-1185">Reference proteome</keyword>
<dbReference type="PANTHER" id="PTHR43464">
    <property type="entry name" value="METHYLTRANSFERASE"/>
    <property type="match status" value="1"/>
</dbReference>
<dbReference type="RefSeq" id="WP_344128759.1">
    <property type="nucleotide sequence ID" value="NZ_BAAALT010000053.1"/>
</dbReference>
<feature type="domain" description="Methyltransferase type 11" evidence="4">
    <location>
        <begin position="45"/>
        <end position="139"/>
    </location>
</feature>
<dbReference type="InterPro" id="IPR029063">
    <property type="entry name" value="SAM-dependent_MTases_sf"/>
</dbReference>
<protein>
    <recommendedName>
        <fullName evidence="4">Methyltransferase type 11 domain-containing protein</fullName>
    </recommendedName>
</protein>
<dbReference type="PANTHER" id="PTHR43464:SF19">
    <property type="entry name" value="UBIQUINONE BIOSYNTHESIS O-METHYLTRANSFERASE, MITOCHONDRIAL"/>
    <property type="match status" value="1"/>
</dbReference>
<evidence type="ECO:0000256" key="2">
    <source>
        <dbReference type="ARBA" id="ARBA00022679"/>
    </source>
</evidence>
<reference evidence="5 6" key="1">
    <citation type="journal article" date="2019" name="Int. J. Syst. Evol. Microbiol.">
        <title>The Global Catalogue of Microorganisms (GCM) 10K type strain sequencing project: providing services to taxonomists for standard genome sequencing and annotation.</title>
        <authorList>
            <consortium name="The Broad Institute Genomics Platform"/>
            <consortium name="The Broad Institute Genome Sequencing Center for Infectious Disease"/>
            <person name="Wu L."/>
            <person name="Ma J."/>
        </authorList>
    </citation>
    <scope>NUCLEOTIDE SEQUENCE [LARGE SCALE GENOMIC DNA]</scope>
    <source>
        <strain evidence="5 6">JCM 13250</strain>
    </source>
</reference>
<keyword evidence="3" id="KW-0949">S-adenosyl-L-methionine</keyword>
<evidence type="ECO:0000313" key="5">
    <source>
        <dbReference type="EMBL" id="GAA1798744.1"/>
    </source>
</evidence>
<proteinExistence type="predicted"/>
<comment type="caution">
    <text evidence="5">The sequence shown here is derived from an EMBL/GenBank/DDBJ whole genome shotgun (WGS) entry which is preliminary data.</text>
</comment>
<organism evidence="5 6">
    <name type="scientific">Luedemannella flava</name>
    <dbReference type="NCBI Taxonomy" id="349316"/>
    <lineage>
        <taxon>Bacteria</taxon>
        <taxon>Bacillati</taxon>
        <taxon>Actinomycetota</taxon>
        <taxon>Actinomycetes</taxon>
        <taxon>Micromonosporales</taxon>
        <taxon>Micromonosporaceae</taxon>
        <taxon>Luedemannella</taxon>
    </lineage>
</organism>
<keyword evidence="2" id="KW-0808">Transferase</keyword>
<dbReference type="CDD" id="cd02440">
    <property type="entry name" value="AdoMet_MTases"/>
    <property type="match status" value="1"/>
</dbReference>
<evidence type="ECO:0000313" key="6">
    <source>
        <dbReference type="Proteomes" id="UP001500218"/>
    </source>
</evidence>
<dbReference type="InterPro" id="IPR013216">
    <property type="entry name" value="Methyltransf_11"/>
</dbReference>
<gene>
    <name evidence="5" type="ORF">GCM10009682_20400</name>
</gene>
<sequence>MEKVDYDERLHVGYVAGRRMSPGAHETWMAAFARHLPGTRPLTWLDLGSGTGRMTPALAEAFGGPVHGVEPSDRMRAQAIAHAGHPAVAYAAGSAERIPLPDASCDAALMFFVWHHVVDREAAAAELRRVLKPGGILFVQVNLADRMPDTWWFRVVPEWADADRAQFRTEAEVTSDFTGAGWTFAARDEVRWCRSASLTEDYERLKLRAVSSFERMSEETIAAAFARIDAALPALGDEPQYETSDLLVFRR</sequence>
<accession>A0ABN2LTN2</accession>
<dbReference type="Gene3D" id="3.40.50.150">
    <property type="entry name" value="Vaccinia Virus protein VP39"/>
    <property type="match status" value="1"/>
</dbReference>
<dbReference type="Proteomes" id="UP001500218">
    <property type="component" value="Unassembled WGS sequence"/>
</dbReference>